<dbReference type="Proteomes" id="UP000182584">
    <property type="component" value="Unassembled WGS sequence"/>
</dbReference>
<dbReference type="GO" id="GO:0016740">
    <property type="term" value="F:transferase activity"/>
    <property type="evidence" value="ECO:0007669"/>
    <property type="project" value="UniProtKB-KW"/>
</dbReference>
<reference evidence="2 3" key="1">
    <citation type="submission" date="2016-10" db="EMBL/GenBank/DDBJ databases">
        <authorList>
            <person name="de Groot N.N."/>
        </authorList>
    </citation>
    <scope>NUCLEOTIDE SEQUENCE [LARGE SCALE GENOMIC DNA]</scope>
    <source>
        <strain evidence="2 3">AR40</strain>
    </source>
</reference>
<dbReference type="InterPro" id="IPR001173">
    <property type="entry name" value="Glyco_trans_2-like"/>
</dbReference>
<dbReference type="RefSeq" id="WP_081357073.1">
    <property type="nucleotide sequence ID" value="NZ_FOGJ01000014.1"/>
</dbReference>
<dbReference type="InterPro" id="IPR029044">
    <property type="entry name" value="Nucleotide-diphossugar_trans"/>
</dbReference>
<name>A0A1H9TC99_BUTFI</name>
<evidence type="ECO:0000259" key="1">
    <source>
        <dbReference type="Pfam" id="PF00535"/>
    </source>
</evidence>
<proteinExistence type="predicted"/>
<sequence length="719" mass="82430">MGLKKAVRAYLTANAKRKHENDVRSMTFHYDLHIGELENEKPQTLSNHKIITVFYDDIITQESGSKVSHNKAIDRASEDDIIIFCRREGRLFKYAKEYIGNAFEEHKDINLLYTDEDELDENGMPYDPYFKPDWSPDSYLNAFYIGSIYAARAGLVKKAIVNIGNPMIMPWDKANASYLDYSDMAVCDKLFGHMALIEGGFDQRDGMKFPIYHLDKVLFHRAYREDLFLGREFHKENHNIESPVKVSIVIPSKDHPEVLRQCLESLNRYGSGSKNVSYEIIVVDNGSCEDKKKQYEDLLEKMRTYISVPSKESIDSTAQNQGSGLTDISYIYEPRDFNFSYMCNLGASKASGDLILFLNDDIEIVSGEWLRELSYYAMLPHVGAVGCKLLYPADPSLNPDGSLIQHAGLTAIHIGPMHKLQRLSDSTAWYFGANRGTHDMCGVTAACLMVGRDKFEALGGYYEGLAVAFNDVDLNWRLLEEGYYNVCCNYFNLVHHESLSRGDDNADAKKTDRLMRENDTLMKRHMNMYTKDPFYHQALVNDDVAQDYIMANPKIPHPDEIESSNAQLVPKGYPDSWKNECVWFRTDYIGSLNKWNKMYYKGRKEKPVNDTGYFIKGYSFVVGSDNAIYNRTLLLRRVKSSDDLTPLEHCVYSFKVHDMLREDVEKNLKDQQSVEITGYRSRIEDGVLPKGTYQAGMLYKDTTSRTRVLNWGTKTMDVI</sequence>
<keyword evidence="2" id="KW-0808">Transferase</keyword>
<organism evidence="2 3">
    <name type="scientific">Butyrivibrio fibrisolvens</name>
    <dbReference type="NCBI Taxonomy" id="831"/>
    <lineage>
        <taxon>Bacteria</taxon>
        <taxon>Bacillati</taxon>
        <taxon>Bacillota</taxon>
        <taxon>Clostridia</taxon>
        <taxon>Lachnospirales</taxon>
        <taxon>Lachnospiraceae</taxon>
        <taxon>Butyrivibrio</taxon>
    </lineage>
</organism>
<protein>
    <submittedName>
        <fullName evidence="2">Glycosyltransferase, GT2 family</fullName>
    </submittedName>
</protein>
<dbReference type="Gene3D" id="3.90.550.10">
    <property type="entry name" value="Spore Coat Polysaccharide Biosynthesis Protein SpsA, Chain A"/>
    <property type="match status" value="1"/>
</dbReference>
<dbReference type="PANTHER" id="PTHR43179">
    <property type="entry name" value="RHAMNOSYLTRANSFERASE WBBL"/>
    <property type="match status" value="1"/>
</dbReference>
<dbReference type="SUPFAM" id="SSF53448">
    <property type="entry name" value="Nucleotide-diphospho-sugar transferases"/>
    <property type="match status" value="1"/>
</dbReference>
<dbReference type="PANTHER" id="PTHR43179:SF7">
    <property type="entry name" value="RHAMNOSYLTRANSFERASE WBBL"/>
    <property type="match status" value="1"/>
</dbReference>
<dbReference type="Pfam" id="PF00535">
    <property type="entry name" value="Glycos_transf_2"/>
    <property type="match status" value="1"/>
</dbReference>
<feature type="domain" description="Glycosyltransferase 2-like" evidence="1">
    <location>
        <begin position="247"/>
        <end position="397"/>
    </location>
</feature>
<dbReference type="OrthoDB" id="9179784at2"/>
<accession>A0A1H9TC99</accession>
<evidence type="ECO:0000313" key="2">
    <source>
        <dbReference type="EMBL" id="SER94667.1"/>
    </source>
</evidence>
<evidence type="ECO:0000313" key="3">
    <source>
        <dbReference type="Proteomes" id="UP000182584"/>
    </source>
</evidence>
<gene>
    <name evidence="2" type="ORF">SAMN04487884_11467</name>
</gene>
<dbReference type="AlphaFoldDB" id="A0A1H9TC99"/>
<dbReference type="EMBL" id="FOGJ01000014">
    <property type="protein sequence ID" value="SER94667.1"/>
    <property type="molecule type" value="Genomic_DNA"/>
</dbReference>